<dbReference type="Proteomes" id="UP000004728">
    <property type="component" value="Unassembled WGS sequence"/>
</dbReference>
<dbReference type="InterPro" id="IPR011701">
    <property type="entry name" value="MFS"/>
</dbReference>
<keyword evidence="11" id="KW-1185">Reference proteome</keyword>
<evidence type="ECO:0000313" key="11">
    <source>
        <dbReference type="Proteomes" id="UP000004728"/>
    </source>
</evidence>
<feature type="transmembrane region" description="Helical" evidence="8">
    <location>
        <begin position="87"/>
        <end position="111"/>
    </location>
</feature>
<keyword evidence="7 8" id="KW-0472">Membrane</keyword>
<feature type="transmembrane region" description="Helical" evidence="8">
    <location>
        <begin position="330"/>
        <end position="353"/>
    </location>
</feature>
<evidence type="ECO:0000256" key="8">
    <source>
        <dbReference type="SAM" id="Phobius"/>
    </source>
</evidence>
<accession>F1Z9D8</accession>
<dbReference type="InterPro" id="IPR051084">
    <property type="entry name" value="H+-coupled_symporters"/>
</dbReference>
<keyword evidence="6 8" id="KW-1133">Transmembrane helix</keyword>
<keyword evidence="3" id="KW-1003">Cell membrane</keyword>
<feature type="transmembrane region" description="Helical" evidence="8">
    <location>
        <begin position="271"/>
        <end position="294"/>
    </location>
</feature>
<gene>
    <name evidence="10" type="ORF">Y88_0862</name>
</gene>
<dbReference type="Gene3D" id="1.20.1250.20">
    <property type="entry name" value="MFS general substrate transporter like domains"/>
    <property type="match status" value="2"/>
</dbReference>
<dbReference type="InParanoid" id="F1Z9D8"/>
<evidence type="ECO:0000313" key="10">
    <source>
        <dbReference type="EMBL" id="EGD58804.1"/>
    </source>
</evidence>
<protein>
    <submittedName>
        <fullName evidence="10">General substrate transporter</fullName>
    </submittedName>
</protein>
<sequence>MATTAQHDPRIARRAIIAATTGNALEFYDFVTYAYFAIQIGRAFFPSNNGFLSLMASLATFGAGFVARPVGAWVIGGYADRHGRKKAMFLSMTMMGMGIITLALTPGYATIGIAAPIIAITARLCQGFALGGEVGAATTYMLEAVPPHRRGWASSWQNSSQMLAFTAGALVGFLLSLVMNEDQLGSYGWRIALLIGTSIMPFALAIRSTLPEFPGHHDEPLSEAEEITATPKGFVRIAILGMLMIGSGTTVTYIFLYMATYAQNTLHMPAWVGMAGDLANNGAGLVTAIVGGWLSDKVGRRPAMIWPQLAFLILIMPLFSWFLAAPTPAGFMVVNVILSGLGTMPFSAAFTSVSESMPRKMRSRAFAVVYTIPVMVMGSTTQLVLTWLLKITGQPIVLAWYLAAIAVVGLVAMALMPESAPHCIRRQSSKARALATGPAAS</sequence>
<organism evidence="10 11">
    <name type="scientific">Novosphingobium nitrogenifigens DSM 19370</name>
    <dbReference type="NCBI Taxonomy" id="983920"/>
    <lineage>
        <taxon>Bacteria</taxon>
        <taxon>Pseudomonadati</taxon>
        <taxon>Pseudomonadota</taxon>
        <taxon>Alphaproteobacteria</taxon>
        <taxon>Sphingomonadales</taxon>
        <taxon>Sphingomonadaceae</taxon>
        <taxon>Novosphingobium</taxon>
    </lineage>
</organism>
<reference evidence="10 11" key="1">
    <citation type="journal article" date="2012" name="J. Bacteriol.">
        <title>Draft Genome Sequence of Novosphingobium nitrogenifigens Y88T.</title>
        <authorList>
            <person name="Strabala T.J."/>
            <person name="Macdonald L."/>
            <person name="Liu V."/>
            <person name="Smit A.M."/>
        </authorList>
    </citation>
    <scope>NUCLEOTIDE SEQUENCE [LARGE SCALE GENOMIC DNA]</scope>
    <source>
        <strain evidence="10 11">DSM 19370</strain>
    </source>
</reference>
<evidence type="ECO:0000256" key="5">
    <source>
        <dbReference type="ARBA" id="ARBA00022847"/>
    </source>
</evidence>
<keyword evidence="5" id="KW-0769">Symport</keyword>
<proteinExistence type="predicted"/>
<dbReference type="InterPro" id="IPR020846">
    <property type="entry name" value="MFS_dom"/>
</dbReference>
<dbReference type="PROSITE" id="PS50850">
    <property type="entry name" value="MFS"/>
    <property type="match status" value="1"/>
</dbReference>
<dbReference type="STRING" id="983920.Y88_0862"/>
<evidence type="ECO:0000259" key="9">
    <source>
        <dbReference type="PROSITE" id="PS50850"/>
    </source>
</evidence>
<dbReference type="Pfam" id="PF07690">
    <property type="entry name" value="MFS_1"/>
    <property type="match status" value="1"/>
</dbReference>
<dbReference type="SUPFAM" id="SSF103473">
    <property type="entry name" value="MFS general substrate transporter"/>
    <property type="match status" value="1"/>
</dbReference>
<dbReference type="AlphaFoldDB" id="F1Z9D8"/>
<dbReference type="GO" id="GO:0015293">
    <property type="term" value="F:symporter activity"/>
    <property type="evidence" value="ECO:0007669"/>
    <property type="project" value="UniProtKB-KW"/>
</dbReference>
<dbReference type="InterPro" id="IPR036259">
    <property type="entry name" value="MFS_trans_sf"/>
</dbReference>
<feature type="transmembrane region" description="Helical" evidence="8">
    <location>
        <begin position="237"/>
        <end position="259"/>
    </location>
</feature>
<evidence type="ECO:0000256" key="6">
    <source>
        <dbReference type="ARBA" id="ARBA00022989"/>
    </source>
</evidence>
<dbReference type="HOGENOM" id="CLU_001265_39_0_5"/>
<dbReference type="PANTHER" id="PTHR43528">
    <property type="entry name" value="ALPHA-KETOGLUTARATE PERMEASE"/>
    <property type="match status" value="1"/>
</dbReference>
<feature type="transmembrane region" description="Helical" evidence="8">
    <location>
        <begin position="395"/>
        <end position="416"/>
    </location>
</feature>
<keyword evidence="4 8" id="KW-0812">Transmembrane</keyword>
<comment type="subcellular location">
    <subcellularLocation>
        <location evidence="1">Cell membrane</location>
        <topology evidence="1">Multi-pass membrane protein</topology>
    </subcellularLocation>
</comment>
<comment type="caution">
    <text evidence="10">The sequence shown here is derived from an EMBL/GenBank/DDBJ whole genome shotgun (WGS) entry which is preliminary data.</text>
</comment>
<evidence type="ECO:0000256" key="4">
    <source>
        <dbReference type="ARBA" id="ARBA00022692"/>
    </source>
</evidence>
<name>F1Z9D8_9SPHN</name>
<dbReference type="PANTHER" id="PTHR43528:SF3">
    <property type="entry name" value="CITRATE-PROTON SYMPORTER"/>
    <property type="match status" value="1"/>
</dbReference>
<dbReference type="RefSeq" id="WP_008066166.1">
    <property type="nucleotide sequence ID" value="NZ_AQWK01000002.1"/>
</dbReference>
<dbReference type="GO" id="GO:0005886">
    <property type="term" value="C:plasma membrane"/>
    <property type="evidence" value="ECO:0007669"/>
    <property type="project" value="UniProtKB-SubCell"/>
</dbReference>
<feature type="transmembrane region" description="Helical" evidence="8">
    <location>
        <begin position="162"/>
        <end position="180"/>
    </location>
</feature>
<feature type="transmembrane region" description="Helical" evidence="8">
    <location>
        <begin position="51"/>
        <end position="75"/>
    </location>
</feature>
<evidence type="ECO:0000256" key="7">
    <source>
        <dbReference type="ARBA" id="ARBA00023136"/>
    </source>
</evidence>
<feature type="transmembrane region" description="Helical" evidence="8">
    <location>
        <begin position="306"/>
        <end position="324"/>
    </location>
</feature>
<keyword evidence="2" id="KW-0813">Transport</keyword>
<feature type="transmembrane region" description="Helical" evidence="8">
    <location>
        <begin position="365"/>
        <end position="389"/>
    </location>
</feature>
<dbReference type="EMBL" id="AEWJ01000041">
    <property type="protein sequence ID" value="EGD58804.1"/>
    <property type="molecule type" value="Genomic_DNA"/>
</dbReference>
<dbReference type="OrthoDB" id="9783227at2"/>
<dbReference type="eggNOG" id="COG2814">
    <property type="taxonomic scope" value="Bacteria"/>
</dbReference>
<feature type="transmembrane region" description="Helical" evidence="8">
    <location>
        <begin position="186"/>
        <end position="206"/>
    </location>
</feature>
<evidence type="ECO:0000256" key="3">
    <source>
        <dbReference type="ARBA" id="ARBA00022475"/>
    </source>
</evidence>
<evidence type="ECO:0000256" key="2">
    <source>
        <dbReference type="ARBA" id="ARBA00022448"/>
    </source>
</evidence>
<evidence type="ECO:0000256" key="1">
    <source>
        <dbReference type="ARBA" id="ARBA00004651"/>
    </source>
</evidence>
<dbReference type="FunFam" id="1.20.1250.20:FF:000001">
    <property type="entry name" value="Dicarboxylate MFS transporter"/>
    <property type="match status" value="1"/>
</dbReference>
<feature type="domain" description="Major facilitator superfamily (MFS) profile" evidence="9">
    <location>
        <begin position="15"/>
        <end position="421"/>
    </location>
</feature>